<dbReference type="PROSITE" id="PS50931">
    <property type="entry name" value="HTH_LYSR"/>
    <property type="match status" value="1"/>
</dbReference>
<dbReference type="PANTHER" id="PTHR30537">
    <property type="entry name" value="HTH-TYPE TRANSCRIPTIONAL REGULATOR"/>
    <property type="match status" value="1"/>
</dbReference>
<dbReference type="InterPro" id="IPR036390">
    <property type="entry name" value="WH_DNA-bd_sf"/>
</dbReference>
<comment type="similarity">
    <text evidence="1">Belongs to the LysR transcriptional regulatory family.</text>
</comment>
<protein>
    <submittedName>
        <fullName evidence="6">Transcriptional regulator</fullName>
    </submittedName>
</protein>
<dbReference type="GO" id="GO:0043565">
    <property type="term" value="F:sequence-specific DNA binding"/>
    <property type="evidence" value="ECO:0007669"/>
    <property type="project" value="TreeGrafter"/>
</dbReference>
<evidence type="ECO:0000256" key="2">
    <source>
        <dbReference type="ARBA" id="ARBA00023015"/>
    </source>
</evidence>
<evidence type="ECO:0000256" key="3">
    <source>
        <dbReference type="ARBA" id="ARBA00023125"/>
    </source>
</evidence>
<name>A0A2K9MKJ4_9RHOB</name>
<evidence type="ECO:0000313" key="7">
    <source>
        <dbReference type="Proteomes" id="UP000234882"/>
    </source>
</evidence>
<feature type="domain" description="HTH lysR-type" evidence="5">
    <location>
        <begin position="9"/>
        <end position="66"/>
    </location>
</feature>
<keyword evidence="3" id="KW-0238">DNA-binding</keyword>
<proteinExistence type="inferred from homology"/>
<dbReference type="GO" id="GO:0003700">
    <property type="term" value="F:DNA-binding transcription factor activity"/>
    <property type="evidence" value="ECO:0007669"/>
    <property type="project" value="InterPro"/>
</dbReference>
<dbReference type="SUPFAM" id="SSF53850">
    <property type="entry name" value="Periplasmic binding protein-like II"/>
    <property type="match status" value="1"/>
</dbReference>
<dbReference type="PANTHER" id="PTHR30537:SF79">
    <property type="entry name" value="TRANSCRIPTIONAL REGULATOR-RELATED"/>
    <property type="match status" value="1"/>
</dbReference>
<keyword evidence="4" id="KW-0804">Transcription</keyword>
<dbReference type="FunFam" id="1.10.10.10:FF:000038">
    <property type="entry name" value="Glycine cleavage system transcriptional activator"/>
    <property type="match status" value="1"/>
</dbReference>
<gene>
    <name evidence="6" type="ORF">CYR75_13240</name>
</gene>
<organism evidence="6 7">
    <name type="scientific">Paracoccus jeotgali</name>
    <dbReference type="NCBI Taxonomy" id="2065379"/>
    <lineage>
        <taxon>Bacteria</taxon>
        <taxon>Pseudomonadati</taxon>
        <taxon>Pseudomonadota</taxon>
        <taxon>Alphaproteobacteria</taxon>
        <taxon>Rhodobacterales</taxon>
        <taxon>Paracoccaceae</taxon>
        <taxon>Paracoccus</taxon>
    </lineage>
</organism>
<keyword evidence="2" id="KW-0805">Transcription regulation</keyword>
<dbReference type="GO" id="GO:0006351">
    <property type="term" value="P:DNA-templated transcription"/>
    <property type="evidence" value="ECO:0007669"/>
    <property type="project" value="TreeGrafter"/>
</dbReference>
<dbReference type="Pfam" id="PF03466">
    <property type="entry name" value="LysR_substrate"/>
    <property type="match status" value="1"/>
</dbReference>
<dbReference type="KEGG" id="paru:CYR75_13240"/>
<dbReference type="InterPro" id="IPR058163">
    <property type="entry name" value="LysR-type_TF_proteobact-type"/>
</dbReference>
<accession>A0A2K9MKJ4</accession>
<dbReference type="EMBL" id="CP025583">
    <property type="protein sequence ID" value="AUM75125.1"/>
    <property type="molecule type" value="Genomic_DNA"/>
</dbReference>
<dbReference type="Proteomes" id="UP000234882">
    <property type="component" value="Chromosome"/>
</dbReference>
<dbReference type="InterPro" id="IPR036388">
    <property type="entry name" value="WH-like_DNA-bd_sf"/>
</dbReference>
<dbReference type="Pfam" id="PF00126">
    <property type="entry name" value="HTH_1"/>
    <property type="match status" value="1"/>
</dbReference>
<dbReference type="AlphaFoldDB" id="A0A2K9MKJ4"/>
<evidence type="ECO:0000313" key="6">
    <source>
        <dbReference type="EMBL" id="AUM75125.1"/>
    </source>
</evidence>
<dbReference type="PRINTS" id="PR00039">
    <property type="entry name" value="HTHLYSR"/>
</dbReference>
<evidence type="ECO:0000256" key="1">
    <source>
        <dbReference type="ARBA" id="ARBA00009437"/>
    </source>
</evidence>
<dbReference type="Gene3D" id="3.40.190.10">
    <property type="entry name" value="Periplasmic binding protein-like II"/>
    <property type="match status" value="2"/>
</dbReference>
<evidence type="ECO:0000256" key="4">
    <source>
        <dbReference type="ARBA" id="ARBA00023163"/>
    </source>
</evidence>
<sequence>MLINVTYIPHLNALRTFSVAARHLNFTTAATELNVSPSAVSHQIRQLESYLSTSLFDRTARQLTLTAEGEFLFRRLDDPFQKIGLAIEQMRTPLSTKSISLLCRPFFSSLWLAPRLRSLWTTLPGIDLNLIHKTSFTLADAETADIAILWGKGNWPEMTCERLVKGTLTPIMGRQLAKIAGVPEKPSDLARYTLLHEENRTHWATWLERAGVPNLKTSGSALVDDTNVRLQQVLNGQGIMLSDPALLSELLACGELIRPFDLTLGEYSYYLAWPSRRPPETRVRRVIDWLLAESRTNASN</sequence>
<evidence type="ECO:0000259" key="5">
    <source>
        <dbReference type="PROSITE" id="PS50931"/>
    </source>
</evidence>
<keyword evidence="7" id="KW-1185">Reference proteome</keyword>
<dbReference type="InterPro" id="IPR000847">
    <property type="entry name" value="LysR_HTH_N"/>
</dbReference>
<dbReference type="InterPro" id="IPR005119">
    <property type="entry name" value="LysR_subst-bd"/>
</dbReference>
<dbReference type="SUPFAM" id="SSF46785">
    <property type="entry name" value="Winged helix' DNA-binding domain"/>
    <property type="match status" value="1"/>
</dbReference>
<dbReference type="Gene3D" id="1.10.10.10">
    <property type="entry name" value="Winged helix-like DNA-binding domain superfamily/Winged helix DNA-binding domain"/>
    <property type="match status" value="1"/>
</dbReference>
<reference evidence="7" key="1">
    <citation type="submission" date="2017-12" db="EMBL/GenBank/DDBJ databases">
        <title>Genomic analysis of Paracoccus sp. CBA4604.</title>
        <authorList>
            <person name="Roh S.W."/>
            <person name="Kim J.Y."/>
            <person name="Kim J.S."/>
        </authorList>
    </citation>
    <scope>NUCLEOTIDE SEQUENCE [LARGE SCALE GENOMIC DNA]</scope>
    <source>
        <strain evidence="7">CBA4604</strain>
    </source>
</reference>